<dbReference type="InterPro" id="IPR011047">
    <property type="entry name" value="Quinoprotein_ADH-like_sf"/>
</dbReference>
<feature type="compositionally biased region" description="Polar residues" evidence="2">
    <location>
        <begin position="1668"/>
        <end position="1680"/>
    </location>
</feature>
<feature type="domain" description="LRRK2 beta-propeller" evidence="4">
    <location>
        <begin position="330"/>
        <end position="610"/>
    </location>
</feature>
<feature type="region of interest" description="Disordered" evidence="2">
    <location>
        <begin position="1307"/>
        <end position="1537"/>
    </location>
</feature>
<gene>
    <name evidence="5" type="ORF">RRG08_016273</name>
</gene>
<evidence type="ECO:0008006" key="7">
    <source>
        <dbReference type="Google" id="ProtNLM"/>
    </source>
</evidence>
<protein>
    <recommendedName>
        <fullName evidence="7">Rab-GAP TBC domain-containing protein</fullName>
    </recommendedName>
</protein>
<feature type="region of interest" description="Disordered" evidence="2">
    <location>
        <begin position="1844"/>
        <end position="1864"/>
    </location>
</feature>
<feature type="compositionally biased region" description="Low complexity" evidence="2">
    <location>
        <begin position="928"/>
        <end position="937"/>
    </location>
</feature>
<evidence type="ECO:0000313" key="5">
    <source>
        <dbReference type="EMBL" id="KAK3789463.1"/>
    </source>
</evidence>
<evidence type="ECO:0000259" key="3">
    <source>
        <dbReference type="Pfam" id="PF00566"/>
    </source>
</evidence>
<dbReference type="PANTHER" id="PTHR12877:SF15">
    <property type="entry name" value="RHO GUANINE NUCLEOTIDE EXCHANGE FACTOR 17"/>
    <property type="match status" value="1"/>
</dbReference>
<dbReference type="PANTHER" id="PTHR12877">
    <property type="entry name" value="RHO GUANINE NUCLEOTIDE EXCHANGE FACTOR"/>
    <property type="match status" value="1"/>
</dbReference>
<evidence type="ECO:0000313" key="6">
    <source>
        <dbReference type="Proteomes" id="UP001283361"/>
    </source>
</evidence>
<feature type="compositionally biased region" description="Polar residues" evidence="2">
    <location>
        <begin position="808"/>
        <end position="831"/>
    </location>
</feature>
<sequence length="1903" mass="206076">MTLLRVWDCFLLEGPKVLFRFSLAILHTHSKEIIVKSDTISVMRHLKACARISYDVDGLVRVSYDVDGLVRVSYDVDGLVRVSYDVDGLVRVSYDVDGLVRVSYDVDGLVRVSYDVDGLVRVSYDVDGLVRVSYDVNGLVRVSYDVDGLVRVSYDVDGLVRVSYDVDGLVRVSYDVDGLVRVSYDVDGLVRVSYDVDGLVRVSYDVDGLVRVSCDVDGLVRVSYDVDGLVRVSYDVDGLVRVSYDVDGLVRVSYDVDGLVRVSYDVDGLVRTAFKTLKPFPRRQDIVSKQTFYLNALKEKYRCRDLQRAAYAERDSLLGIEADSDCNTGFECCIVNQPGEVWVAYGDPPSTRICVVDCSLQNMTDTGITLEGRVTSMEAVGQEMVLVGTMSWFIHAFSQATREQTWQHQVHDAVLTMQVYREDGGEAGDALSTSRSSATGPSSGANSYRLFAGLADGTVAVVENISLNCNSYDLFYLPIGQSPVTCLRLLGHQLWCACGNTISIIHASTLDPIDRFNVSANPYDTVLSLVPGLPGVWVSVRGSSVLELWDPTNLSCKMLYDTRSGRYPNLRKEDDSYFNAARITSILALDHSVWVGTGEGTLITFDVFTQAHKTSSDCSDYLTDAAVIPISLPPREDAKADLSVEWLSSDAKSDLDSYTRLMEVEKRVRELYAQGIVAEPSEEEDVENGGQNTAVNSASGYYSNSSNNNACNDVVAGNVSSKLISDDYVIIEADGEGGGLTNSLSNGYHKPNSHQEGVNVFCGAGAVTNNGSCSLKTPGDGLNPNLDRGGSDSVKTHSTRNETGDIPSPSQSLDCSGQKNATLSSTNPRTRPSSIVIPSPVYIPPSLAMSRPRPVLGRTDSVDIRRTSVVSGSTDASCGSLPWDSGYVHTTSCRSSESSGAAQGETTSLTGNCQDVSIIQINKVTQESSSSGSPAKSGGSGEDINRFNRPESGGVINGTNKSKKKTKNKKPSGNTVDRSPPAHPDLYYLFRPDLSSEKKPKADTTDRHCYGFDENKNRRCFCGTAGLDPLADRLNYGAKGLGNKDKLGPQITTRDCKKIEGCMNASFLSQVDKEISKAKIDENEPQQPNGDVEHFATEGPESVTEPVPHDETPSSPPPNFQHTGVRSGSLDSNKTTGSDDVFHNNDVDDVTQDTITSSMSEISQPETNAKWSVGSVPEMNREQTEVQNVGLKSAKTSIKTFDAEKNENNSTVDGSAQINAKLELIKSNLDSSVMETETKTLTNKTLHFGSQSTDEDNKIQINGEPVGVTHSSGENVHHTDPDLDLAEREHKTRSAFTTVKSLTAKFEAAQRKRSPSRIFEAPQGKNSLRRATSLGPTRFCGHSRVTSGRSGRLHHFSVDSVTDSDDEASDRKDNSYYQNTFQNGSADSSGILPEEISTSANPATSVSGSKMVKNGKESEEQEKEDVSGKPITQSANFDSQKSKTGINNALLSKEDNSVVQDSKADISVKEDQNSNSNKYQVNGQSHDSSYALKNPISENDKYANDKQPNTSANNINNNNNKNFTSMKSNNKTGSSTADIINQKNNINSMNNLKFNKSIDNSTQLPSPQSKLTNPSVAATIVDTKFYGDSDEDTSVHEARVQSFKDSYKRFSANCVKTKSGSPENPNSQSDEKLSPEKGGSFLENGKRDRNMKLNLRNGTGVARGPGNMSPNSARLNQFGTSSDSQSSPVGSPILTSSRFAKPASPRKPTAPVIPTPNIPSPSATGTTSTISNIPRSNNNNNNNMNSVISSNDSDVSSVGPSKTTSSSVTATSAGRGGLPSVSSSSSISTMSSPSRRPSSLGRKLSDLSSIHGNFRSRDPGARWRLDYTNIHVDTTDLESLAMSSVSRDGAELEDDDGRDAGDSRRFSCLSTGSDMKNIRLSQFLKDTAESFTSQFGYALDEDM</sequence>
<feature type="region of interest" description="Disordered" evidence="2">
    <location>
        <begin position="775"/>
        <end position="837"/>
    </location>
</feature>
<feature type="region of interest" description="Disordered" evidence="2">
    <location>
        <begin position="924"/>
        <end position="987"/>
    </location>
</feature>
<feature type="compositionally biased region" description="Low complexity" evidence="2">
    <location>
        <begin position="1726"/>
        <end position="1802"/>
    </location>
</feature>
<proteinExistence type="predicted"/>
<evidence type="ECO:0000256" key="1">
    <source>
        <dbReference type="ARBA" id="ARBA00022658"/>
    </source>
</evidence>
<feature type="compositionally biased region" description="Polar residues" evidence="2">
    <location>
        <begin position="1614"/>
        <end position="1628"/>
    </location>
</feature>
<dbReference type="SUPFAM" id="SSF50998">
    <property type="entry name" value="Quinoprotein alcohol dehydrogenase-like"/>
    <property type="match status" value="1"/>
</dbReference>
<keyword evidence="6" id="KW-1185">Reference proteome</keyword>
<feature type="compositionally biased region" description="Polar residues" evidence="2">
    <location>
        <begin position="1120"/>
        <end position="1138"/>
    </location>
</feature>
<feature type="region of interest" description="Disordered" evidence="2">
    <location>
        <begin position="1614"/>
        <end position="1815"/>
    </location>
</feature>
<name>A0AAE1E1J9_9GAST</name>
<feature type="compositionally biased region" description="Basic residues" evidence="2">
    <location>
        <begin position="961"/>
        <end position="970"/>
    </location>
</feature>
<feature type="non-terminal residue" evidence="5">
    <location>
        <position position="1"/>
    </location>
</feature>
<feature type="compositionally biased region" description="Low complexity" evidence="2">
    <location>
        <begin position="1509"/>
        <end position="1532"/>
    </location>
</feature>
<feature type="compositionally biased region" description="Polar residues" evidence="2">
    <location>
        <begin position="1430"/>
        <end position="1450"/>
    </location>
</feature>
<dbReference type="Proteomes" id="UP001283361">
    <property type="component" value="Unassembled WGS sequence"/>
</dbReference>
<keyword evidence="1" id="KW-0344">Guanine-nucleotide releasing factor</keyword>
<dbReference type="InterPro" id="IPR000195">
    <property type="entry name" value="Rab-GAP-TBC_dom"/>
</dbReference>
<dbReference type="SUPFAM" id="SSF47923">
    <property type="entry name" value="Ypt/Rab-GAP domain of gyp1p"/>
    <property type="match status" value="1"/>
</dbReference>
<feature type="compositionally biased region" description="Polar residues" evidence="2">
    <location>
        <begin position="1375"/>
        <end position="1388"/>
    </location>
</feature>
<comment type="caution">
    <text evidence="5">The sequence shown here is derived from an EMBL/GenBank/DDBJ whole genome shotgun (WGS) entry which is preliminary data.</text>
</comment>
<dbReference type="Pfam" id="PF23748">
    <property type="entry name" value="Beta-prop_LRRK2"/>
    <property type="match status" value="1"/>
</dbReference>
<feature type="compositionally biased region" description="Polar residues" evidence="2">
    <location>
        <begin position="1473"/>
        <end position="1488"/>
    </location>
</feature>
<dbReference type="InterPro" id="IPR035969">
    <property type="entry name" value="Rab-GAP_TBC_sf"/>
</dbReference>
<feature type="compositionally biased region" description="Basic and acidic residues" evidence="2">
    <location>
        <begin position="1452"/>
        <end position="1472"/>
    </location>
</feature>
<dbReference type="InterPro" id="IPR039919">
    <property type="entry name" value="ARHGEF10/ARHGEF17"/>
</dbReference>
<feature type="domain" description="Rab-GAP TBC" evidence="3">
    <location>
        <begin position="2"/>
        <end position="34"/>
    </location>
</feature>
<dbReference type="GO" id="GO:0005085">
    <property type="term" value="F:guanyl-nucleotide exchange factor activity"/>
    <property type="evidence" value="ECO:0007669"/>
    <property type="project" value="UniProtKB-KW"/>
</dbReference>
<feature type="region of interest" description="Disordered" evidence="2">
    <location>
        <begin position="1081"/>
        <end position="1147"/>
    </location>
</feature>
<reference evidence="5" key="1">
    <citation type="journal article" date="2023" name="G3 (Bethesda)">
        <title>A reference genome for the long-term kleptoplast-retaining sea slug Elysia crispata morphotype clarki.</title>
        <authorList>
            <person name="Eastman K.E."/>
            <person name="Pendleton A.L."/>
            <person name="Shaikh M.A."/>
            <person name="Suttiyut T."/>
            <person name="Ogas R."/>
            <person name="Tomko P."/>
            <person name="Gavelis G."/>
            <person name="Widhalm J.R."/>
            <person name="Wisecaver J.H."/>
        </authorList>
    </citation>
    <scope>NUCLEOTIDE SEQUENCE</scope>
    <source>
        <strain evidence="5">ECLA1</strain>
    </source>
</reference>
<dbReference type="Gene3D" id="1.10.472.80">
    <property type="entry name" value="Ypt/Rab-GAP domain of gyp1p, domain 3"/>
    <property type="match status" value="1"/>
</dbReference>
<dbReference type="EMBL" id="JAWDGP010001670">
    <property type="protein sequence ID" value="KAK3789463.1"/>
    <property type="molecule type" value="Genomic_DNA"/>
</dbReference>
<evidence type="ECO:0000259" key="4">
    <source>
        <dbReference type="Pfam" id="PF23748"/>
    </source>
</evidence>
<dbReference type="InterPro" id="IPR056602">
    <property type="entry name" value="Beta-prop_LRRK2"/>
</dbReference>
<accession>A0AAE1E1J9</accession>
<feature type="compositionally biased region" description="Polar residues" evidence="2">
    <location>
        <begin position="1396"/>
        <end position="1408"/>
    </location>
</feature>
<dbReference type="GO" id="GO:0030036">
    <property type="term" value="P:actin cytoskeleton organization"/>
    <property type="evidence" value="ECO:0007669"/>
    <property type="project" value="TreeGrafter"/>
</dbReference>
<dbReference type="Pfam" id="PF00566">
    <property type="entry name" value="RabGAP-TBC"/>
    <property type="match status" value="1"/>
</dbReference>
<feature type="compositionally biased region" description="Low complexity" evidence="2">
    <location>
        <begin position="1681"/>
        <end position="1691"/>
    </location>
</feature>
<evidence type="ECO:0000256" key="2">
    <source>
        <dbReference type="SAM" id="MobiDB-lite"/>
    </source>
</evidence>
<organism evidence="5 6">
    <name type="scientific">Elysia crispata</name>
    <name type="common">lettuce slug</name>
    <dbReference type="NCBI Taxonomy" id="231223"/>
    <lineage>
        <taxon>Eukaryota</taxon>
        <taxon>Metazoa</taxon>
        <taxon>Spiralia</taxon>
        <taxon>Lophotrochozoa</taxon>
        <taxon>Mollusca</taxon>
        <taxon>Gastropoda</taxon>
        <taxon>Heterobranchia</taxon>
        <taxon>Euthyneura</taxon>
        <taxon>Panpulmonata</taxon>
        <taxon>Sacoglossa</taxon>
        <taxon>Placobranchoidea</taxon>
        <taxon>Plakobranchidae</taxon>
        <taxon>Elysia</taxon>
    </lineage>
</organism>